<evidence type="ECO:0000259" key="1">
    <source>
        <dbReference type="Pfam" id="PF00724"/>
    </source>
</evidence>
<accession>A0A9P3LJA0</accession>
<dbReference type="InterPro" id="IPR045247">
    <property type="entry name" value="Oye-like"/>
</dbReference>
<dbReference type="Proteomes" id="UP000703269">
    <property type="component" value="Unassembled WGS sequence"/>
</dbReference>
<evidence type="ECO:0000313" key="2">
    <source>
        <dbReference type="EMBL" id="GJE97331.1"/>
    </source>
</evidence>
<dbReference type="FunFam" id="3.20.20.70:FF:000138">
    <property type="entry name" value="NADPH dehydrogenase 1"/>
    <property type="match status" value="1"/>
</dbReference>
<name>A0A9P3LJA0_9APHY</name>
<dbReference type="CDD" id="cd02933">
    <property type="entry name" value="OYE_like_FMN"/>
    <property type="match status" value="1"/>
</dbReference>
<dbReference type="InterPro" id="IPR001155">
    <property type="entry name" value="OxRdtase_FMN_N"/>
</dbReference>
<dbReference type="PANTHER" id="PTHR22893">
    <property type="entry name" value="NADH OXIDOREDUCTASE-RELATED"/>
    <property type="match status" value="1"/>
</dbReference>
<feature type="domain" description="NADH:flavin oxidoreductase/NADH oxidase N-terminal" evidence="1">
    <location>
        <begin position="5"/>
        <end position="335"/>
    </location>
</feature>
<dbReference type="GO" id="GO:0003959">
    <property type="term" value="F:NADPH dehydrogenase activity"/>
    <property type="evidence" value="ECO:0007669"/>
    <property type="project" value="TreeGrafter"/>
</dbReference>
<protein>
    <submittedName>
        <fullName evidence="2">Alkene reductase</fullName>
    </submittedName>
</protein>
<dbReference type="GO" id="GO:0010181">
    <property type="term" value="F:FMN binding"/>
    <property type="evidence" value="ECO:0007669"/>
    <property type="project" value="InterPro"/>
</dbReference>
<dbReference type="PANTHER" id="PTHR22893:SF91">
    <property type="entry name" value="NADPH DEHYDROGENASE 2-RELATED"/>
    <property type="match status" value="1"/>
</dbReference>
<sequence length="373" mass="41165">MAQPQLFTPIQVGGLPLNHRVVMPPLGRLRASAAHVPGALMAEYYAQRASTPGTLLVAEATMVAPRAAGYRHATAVWNDAQVQGWRVVTDNVHAQGSYIFLQLWAPGRQAGVDVLAEQGLPYVSASDVPLSSCPVAPRALTLQEITEYVQCYADAARNAMRAGFDGVELHGANGYLIDQFLQDVTNRRTDEYGGSIENRCRFALEVLQAVTEAVGEAKVGIRFSPWSTFGDMGMKDPKPTFAHLVTQIRERFPSLAYIHVIEPRAEGDGIDRRAEKGESNDFLREIWKPRPFISAGGYTRELALETAERTGDLIAAGRLFISNPDLPLRWQMNVPADKGDRSTYYAIESPEGYIDYPFMNGEVAPERFRPVLN</sequence>
<evidence type="ECO:0000313" key="3">
    <source>
        <dbReference type="Proteomes" id="UP000703269"/>
    </source>
</evidence>
<dbReference type="Pfam" id="PF00724">
    <property type="entry name" value="Oxidored_FMN"/>
    <property type="match status" value="1"/>
</dbReference>
<dbReference type="SUPFAM" id="SSF51395">
    <property type="entry name" value="FMN-linked oxidoreductases"/>
    <property type="match status" value="1"/>
</dbReference>
<proteinExistence type="predicted"/>
<reference evidence="2 3" key="1">
    <citation type="submission" date="2021-08" db="EMBL/GenBank/DDBJ databases">
        <title>Draft Genome Sequence of Phanerochaete sordida strain YK-624.</title>
        <authorList>
            <person name="Mori T."/>
            <person name="Dohra H."/>
            <person name="Suzuki T."/>
            <person name="Kawagishi H."/>
            <person name="Hirai H."/>
        </authorList>
    </citation>
    <scope>NUCLEOTIDE SEQUENCE [LARGE SCALE GENOMIC DNA]</scope>
    <source>
        <strain evidence="2 3">YK-624</strain>
    </source>
</reference>
<organism evidence="2 3">
    <name type="scientific">Phanerochaete sordida</name>
    <dbReference type="NCBI Taxonomy" id="48140"/>
    <lineage>
        <taxon>Eukaryota</taxon>
        <taxon>Fungi</taxon>
        <taxon>Dikarya</taxon>
        <taxon>Basidiomycota</taxon>
        <taxon>Agaricomycotina</taxon>
        <taxon>Agaricomycetes</taxon>
        <taxon>Polyporales</taxon>
        <taxon>Phanerochaetaceae</taxon>
        <taxon>Phanerochaete</taxon>
    </lineage>
</organism>
<comment type="caution">
    <text evidence="2">The sequence shown here is derived from an EMBL/GenBank/DDBJ whole genome shotgun (WGS) entry which is preliminary data.</text>
</comment>
<dbReference type="OrthoDB" id="276546at2759"/>
<dbReference type="EMBL" id="BPQB01000070">
    <property type="protein sequence ID" value="GJE97331.1"/>
    <property type="molecule type" value="Genomic_DNA"/>
</dbReference>
<gene>
    <name evidence="2" type="ORF">PsYK624_135470</name>
</gene>
<dbReference type="InterPro" id="IPR013785">
    <property type="entry name" value="Aldolase_TIM"/>
</dbReference>
<dbReference type="AlphaFoldDB" id="A0A9P3LJA0"/>
<keyword evidence="3" id="KW-1185">Reference proteome</keyword>
<dbReference type="Gene3D" id="3.20.20.70">
    <property type="entry name" value="Aldolase class I"/>
    <property type="match status" value="1"/>
</dbReference>